<dbReference type="EMBL" id="BAABDI010000004">
    <property type="protein sequence ID" value="GAA3965482.1"/>
    <property type="molecule type" value="Genomic_DNA"/>
</dbReference>
<evidence type="ECO:0000313" key="3">
    <source>
        <dbReference type="Proteomes" id="UP001501556"/>
    </source>
</evidence>
<gene>
    <name evidence="2" type="ORF">GCM10022407_09880</name>
</gene>
<dbReference type="InterPro" id="IPR025665">
    <property type="entry name" value="Beta-barrel_OMP_2"/>
</dbReference>
<evidence type="ECO:0000259" key="1">
    <source>
        <dbReference type="Pfam" id="PF13568"/>
    </source>
</evidence>
<dbReference type="Proteomes" id="UP001501556">
    <property type="component" value="Unassembled WGS sequence"/>
</dbReference>
<feature type="domain" description="Outer membrane protein beta-barrel" evidence="1">
    <location>
        <begin position="178"/>
        <end position="343"/>
    </location>
</feature>
<accession>A0ABP7PH55</accession>
<protein>
    <recommendedName>
        <fullName evidence="1">Outer membrane protein beta-barrel domain-containing protein</fullName>
    </recommendedName>
</protein>
<evidence type="ECO:0000313" key="2">
    <source>
        <dbReference type="EMBL" id="GAA3965482.1"/>
    </source>
</evidence>
<name>A0ABP7PH55_9BACT</name>
<comment type="caution">
    <text evidence="2">The sequence shown here is derived from an EMBL/GenBank/DDBJ whole genome shotgun (WGS) entry which is preliminary data.</text>
</comment>
<proteinExistence type="predicted"/>
<organism evidence="2 3">
    <name type="scientific">Hymenobacter antarcticus</name>
    <dbReference type="NCBI Taxonomy" id="486270"/>
    <lineage>
        <taxon>Bacteria</taxon>
        <taxon>Pseudomonadati</taxon>
        <taxon>Bacteroidota</taxon>
        <taxon>Cytophagia</taxon>
        <taxon>Cytophagales</taxon>
        <taxon>Hymenobacteraceae</taxon>
        <taxon>Hymenobacter</taxon>
    </lineage>
</organism>
<sequence length="366" mass="40271">MLATAQRAAGPDYVVTTTGDTLRGHLRQVGRHYQKVRLYRPDQQPTDFSAADIISFGSSQGPEKVARRLDPSAPPRFLTPLAEGTVSLMTGENTRHKSAFFLQLPDSANLVEVPPGNNVLVLARALPGCSAIDFGTTEFQRRYPYSRRGLTALVVDYNRCRYPKRPSRDLTRVRTTQLYFGVKAGLNVLRLELSPEVFPVSAATQNTGLQGGAMLHMATRTRFSGQAELLFVVLRSTYAPVVIDPLNPLSSTSVVSATVRYNQLQLPLLVRYTAGYGAVRPFANAGVIVASTLNNSSALHFPKDPGYNPSIDIANFTYGATVGGGLMLYQAWRPRLSLEARYLRNNTQARFGERNATVQFDAGFYF</sequence>
<keyword evidence="3" id="KW-1185">Reference proteome</keyword>
<reference evidence="3" key="1">
    <citation type="journal article" date="2019" name="Int. J. Syst. Evol. Microbiol.">
        <title>The Global Catalogue of Microorganisms (GCM) 10K type strain sequencing project: providing services to taxonomists for standard genome sequencing and annotation.</title>
        <authorList>
            <consortium name="The Broad Institute Genomics Platform"/>
            <consortium name="The Broad Institute Genome Sequencing Center for Infectious Disease"/>
            <person name="Wu L."/>
            <person name="Ma J."/>
        </authorList>
    </citation>
    <scope>NUCLEOTIDE SEQUENCE [LARGE SCALE GENOMIC DNA]</scope>
    <source>
        <strain evidence="3">JCM 17217</strain>
    </source>
</reference>
<dbReference type="Pfam" id="PF13568">
    <property type="entry name" value="OMP_b-brl_2"/>
    <property type="match status" value="1"/>
</dbReference>